<accession>A0A3P8BWT9</accession>
<dbReference type="EMBL" id="UZAH01031070">
    <property type="protein sequence ID" value="VDP13718.1"/>
    <property type="molecule type" value="Genomic_DNA"/>
</dbReference>
<evidence type="ECO:0000313" key="2">
    <source>
        <dbReference type="EMBL" id="VDP13718.1"/>
    </source>
</evidence>
<dbReference type="OrthoDB" id="524326at2759"/>
<dbReference type="AlphaFoldDB" id="A0A3P8BWT9"/>
<gene>
    <name evidence="2" type="ORF">HPBE_LOCUS19011</name>
</gene>
<proteinExistence type="predicted"/>
<feature type="region of interest" description="Disordered" evidence="1">
    <location>
        <begin position="85"/>
        <end position="129"/>
    </location>
</feature>
<reference evidence="2" key="1">
    <citation type="submission" date="2018-11" db="EMBL/GenBank/DDBJ databases">
        <authorList>
            <consortium name="Pathogen Informatics"/>
        </authorList>
    </citation>
    <scope>NUCLEOTIDE SEQUENCE [LARGE SCALE GENOMIC DNA]</scope>
</reference>
<sequence length="658" mass="75173">MAETIDSRRVEVNFNMRPSPVREYNTPVANNMRGNNKESRKKVSLTEKKKSPCVAKTPDVSSSKQEEIEKEGAYEWLNFVRRKKPLGEQHNKPPKPPSASRVSKPRRNDEGEPVELIEHRKRVSSGAVKPQEPDPVYCPIQITHRYVTEIDVWSIWKNCLLSRLNRLLSLTSLPFITWPIDGQDVKWNCLRVGTSGVVKSRADREEFSGYLLRLMRYLEQFPFPSGSANIITYKDNQEVNVFRTVCSHLAREAPMLLNEEAYALIHIISLFHEKELMSESHSSYQPCGREVHIETEFTENLPRSRIVPRPLSNTMTHYVSVSSTNSSRSSVADNMEHLPNVRKDRPHLQAPLGKVEGLPEYEEILRLPGLKRSPELMKRLDEMCLKPKSQLVCQTSSESIKLPDFNEVGYGEVRQCAGSASCQSTGYNCSITSGTMTPIDEELLPKPSETLLEALSLVLLSLPSSRRRKLHYLVRFMNKIAANHCLQLDELHSNRAAVLKGLSRSIVSLRGSPEVTAPQRAYLVNLLLDHEKKIFGVPRGLVAEVEDAIRERQREKLIPKEEGAEKLSSVSGNTVQFCDQIKTCEYDEQNQQLNQNLLELLEQICCDENLSVNEKRKRLKKFKKTYPSVYSQRFPSPELTQPKRKERDHGLFSKLFGR</sequence>
<evidence type="ECO:0000256" key="1">
    <source>
        <dbReference type="SAM" id="MobiDB-lite"/>
    </source>
</evidence>
<protein>
    <recommendedName>
        <fullName evidence="3">DEP domain-containing protein</fullName>
    </recommendedName>
</protein>
<name>A0A3P8BWT9_HELPZ</name>
<organism evidence="2">
    <name type="scientific">Heligmosomoides polygyrus</name>
    <name type="common">Parasitic roundworm</name>
    <dbReference type="NCBI Taxonomy" id="6339"/>
    <lineage>
        <taxon>Eukaryota</taxon>
        <taxon>Metazoa</taxon>
        <taxon>Ecdysozoa</taxon>
        <taxon>Nematoda</taxon>
        <taxon>Chromadorea</taxon>
        <taxon>Rhabditida</taxon>
        <taxon>Rhabditina</taxon>
        <taxon>Rhabditomorpha</taxon>
        <taxon>Strongyloidea</taxon>
        <taxon>Heligmosomidae</taxon>
        <taxon>Heligmosomoides</taxon>
    </lineage>
</organism>
<evidence type="ECO:0008006" key="3">
    <source>
        <dbReference type="Google" id="ProtNLM"/>
    </source>
</evidence>
<feature type="region of interest" description="Disordered" evidence="1">
    <location>
        <begin position="16"/>
        <end position="68"/>
    </location>
</feature>
<dbReference type="PANTHER" id="PTHR16206:SF4">
    <property type="entry name" value="PROTEIN LET-99"/>
    <property type="match status" value="1"/>
</dbReference>
<dbReference type="PANTHER" id="PTHR16206">
    <property type="entry name" value="DEP DOMAIN-CONTAINING"/>
    <property type="match status" value="1"/>
</dbReference>